<feature type="compositionally biased region" description="Basic and acidic residues" evidence="1">
    <location>
        <begin position="28"/>
        <end position="37"/>
    </location>
</feature>
<feature type="compositionally biased region" description="Basic and acidic residues" evidence="1">
    <location>
        <begin position="899"/>
        <end position="911"/>
    </location>
</feature>
<dbReference type="Gene3D" id="1.20.58.160">
    <property type="match status" value="1"/>
</dbReference>
<dbReference type="Pfam" id="PF00790">
    <property type="entry name" value="VHS"/>
    <property type="match status" value="1"/>
</dbReference>
<feature type="compositionally biased region" description="Basic and acidic residues" evidence="1">
    <location>
        <begin position="594"/>
        <end position="612"/>
    </location>
</feature>
<feature type="compositionally biased region" description="Basic and acidic residues" evidence="1">
    <location>
        <begin position="230"/>
        <end position="239"/>
    </location>
</feature>
<feature type="region of interest" description="Disordered" evidence="1">
    <location>
        <begin position="61"/>
        <end position="291"/>
    </location>
</feature>
<feature type="compositionally biased region" description="Basic and acidic residues" evidence="1">
    <location>
        <begin position="1"/>
        <end position="17"/>
    </location>
</feature>
<dbReference type="GeneID" id="20670829"/>
<evidence type="ECO:0000313" key="4">
    <source>
        <dbReference type="Proteomes" id="UP000030671"/>
    </source>
</evidence>
<gene>
    <name evidence="3" type="ORF">HETIRDRAFT_322246</name>
</gene>
<sequence>MLGVDTHRDDWDGKDEGIETDESATKNGQERPSEGKCGHVGTAPAGGVHQLKTLAAALALPVLADTNARPPRPRTMKKLFGRDKAKITRVTPASRDVHTDLGSGNSSEDLHAYSLPAPPPQSTQQPQLTPSRPQPTPHHHHHHHHHSSRDNPHSRAHSSDEEHWHVVAPELATPNLAPLEPVRPPVIPASRTPSLAPTPPGASPPVPSPLVPRSNSPLPPPSIRSSHTGNQKDKGERRPTAAVNILKALDPQFVKPNHDRVDESQHTHSEGSVREPREPREPRELRDDKKEKKGFWEWASSGVEREKEKREIREKEEESHQELMRMIGYLTATASEDWNVVLEVCDRASMSEANAKEAAKALRREFKYGDAPQQLSAARLWAIMLRNSNELFVNQCTSRKFLDILEDVLTSTRTSPVVRERLLDVLAAAAYASSSRTDGKEIRNDAFRGLWRKVKPPGKPDEGVPFDTDDSMFNPPEPRRSSVYGVPPGWVPVPAPSPAVTPQPQSLSPVIPTPTRPKNPASRHRVIPPDEDFRRLLQECKFAHGNAQLLSEALTYARPEDLTEKEIIREFYEKCRASQELICAQVPWATAGADRSRQARDQKRARKRDPASEGHSPSEANAPNALTKSNTVRHNAASRKGGESPKKGDESPLELTQEEHLLAELLDANEALTGVLLMYDDIERIGIEREAEERSRREVRMDRSKLVYDEREGYVHLEPPLNTVGSSSRTPSPSPSSSPSLIPISLMPAVHPSSTHPLPPIPYQHSNNPTTGTAGNFGAHVSQQSLPPPPPAPHGPRSPGYVPMRPRSRTPSPEQYPTHLIADANVSQMELTAGRVEVVGNGLQRLKIKGGGVDIVGGKDSAEEEVVRTPVKPSLKALGKRKVVQSEEPDQPFNPDDMFYERTDRDIRQDDSPDSDDDEARRRPWAPVHYVYDAVAERTQQRLREGQLASLVNGVH</sequence>
<dbReference type="RefSeq" id="XP_009548430.1">
    <property type="nucleotide sequence ID" value="XM_009550135.1"/>
</dbReference>
<protein>
    <recommendedName>
        <fullName evidence="2">VHS domain-containing protein</fullName>
    </recommendedName>
</protein>
<feature type="region of interest" description="Disordered" evidence="1">
    <location>
        <begin position="498"/>
        <end position="527"/>
    </location>
</feature>
<dbReference type="GO" id="GO:0007034">
    <property type="term" value="P:vacuolar transport"/>
    <property type="evidence" value="ECO:0007669"/>
    <property type="project" value="UniProtKB-ARBA"/>
</dbReference>
<dbReference type="GO" id="GO:0030479">
    <property type="term" value="C:actin cortical patch"/>
    <property type="evidence" value="ECO:0007669"/>
    <property type="project" value="TreeGrafter"/>
</dbReference>
<dbReference type="AlphaFoldDB" id="W4K248"/>
<dbReference type="InterPro" id="IPR002014">
    <property type="entry name" value="VHS_dom"/>
</dbReference>
<feature type="region of interest" description="Disordered" evidence="1">
    <location>
        <begin position="453"/>
        <end position="474"/>
    </location>
</feature>
<feature type="compositionally biased region" description="Low complexity" evidence="1">
    <location>
        <begin position="726"/>
        <end position="748"/>
    </location>
</feature>
<dbReference type="OrthoDB" id="10255964at2759"/>
<dbReference type="SUPFAM" id="SSF89009">
    <property type="entry name" value="GAT-like domain"/>
    <property type="match status" value="1"/>
</dbReference>
<evidence type="ECO:0000256" key="1">
    <source>
        <dbReference type="SAM" id="MobiDB-lite"/>
    </source>
</evidence>
<feature type="domain" description="VHS" evidence="2">
    <location>
        <begin position="328"/>
        <end position="458"/>
    </location>
</feature>
<feature type="compositionally biased region" description="Pro residues" evidence="1">
    <location>
        <begin position="786"/>
        <end position="796"/>
    </location>
</feature>
<feature type="compositionally biased region" description="Basic and acidic residues" evidence="1">
    <location>
        <begin position="640"/>
        <end position="650"/>
    </location>
</feature>
<feature type="region of interest" description="Disordered" evidence="1">
    <location>
        <begin position="718"/>
        <end position="816"/>
    </location>
</feature>
<dbReference type="SMART" id="SM00288">
    <property type="entry name" value="VHS"/>
    <property type="match status" value="1"/>
</dbReference>
<dbReference type="STRING" id="747525.W4K248"/>
<feature type="compositionally biased region" description="Pro residues" evidence="1">
    <location>
        <begin position="196"/>
        <end position="210"/>
    </location>
</feature>
<feature type="compositionally biased region" description="Basic residues" evidence="1">
    <location>
        <begin position="137"/>
        <end position="147"/>
    </location>
</feature>
<dbReference type="SUPFAM" id="SSF48464">
    <property type="entry name" value="ENTH/VHS domain"/>
    <property type="match status" value="1"/>
</dbReference>
<dbReference type="CDD" id="cd21383">
    <property type="entry name" value="GAT_GGA_Tom1-like"/>
    <property type="match status" value="1"/>
</dbReference>
<dbReference type="PANTHER" id="PTHR47789">
    <property type="entry name" value="LAS SEVENTEEN-BINDING PROTEIN 5"/>
    <property type="match status" value="1"/>
</dbReference>
<reference evidence="3 4" key="1">
    <citation type="journal article" date="2012" name="New Phytol.">
        <title>Insight into trade-off between wood decay and parasitism from the genome of a fungal forest pathogen.</title>
        <authorList>
            <person name="Olson A."/>
            <person name="Aerts A."/>
            <person name="Asiegbu F."/>
            <person name="Belbahri L."/>
            <person name="Bouzid O."/>
            <person name="Broberg A."/>
            <person name="Canback B."/>
            <person name="Coutinho P.M."/>
            <person name="Cullen D."/>
            <person name="Dalman K."/>
            <person name="Deflorio G."/>
            <person name="van Diepen L.T."/>
            <person name="Dunand C."/>
            <person name="Duplessis S."/>
            <person name="Durling M."/>
            <person name="Gonthier P."/>
            <person name="Grimwood J."/>
            <person name="Fossdal C.G."/>
            <person name="Hansson D."/>
            <person name="Henrissat B."/>
            <person name="Hietala A."/>
            <person name="Himmelstrand K."/>
            <person name="Hoffmeister D."/>
            <person name="Hogberg N."/>
            <person name="James T.Y."/>
            <person name="Karlsson M."/>
            <person name="Kohler A."/>
            <person name="Kues U."/>
            <person name="Lee Y.H."/>
            <person name="Lin Y.C."/>
            <person name="Lind M."/>
            <person name="Lindquist E."/>
            <person name="Lombard V."/>
            <person name="Lucas S."/>
            <person name="Lunden K."/>
            <person name="Morin E."/>
            <person name="Murat C."/>
            <person name="Park J."/>
            <person name="Raffaello T."/>
            <person name="Rouze P."/>
            <person name="Salamov A."/>
            <person name="Schmutz J."/>
            <person name="Solheim H."/>
            <person name="Stahlberg J."/>
            <person name="Velez H."/>
            <person name="de Vries R.P."/>
            <person name="Wiebenga A."/>
            <person name="Woodward S."/>
            <person name="Yakovlev I."/>
            <person name="Garbelotto M."/>
            <person name="Martin F."/>
            <person name="Grigoriev I.V."/>
            <person name="Stenlid J."/>
        </authorList>
    </citation>
    <scope>NUCLEOTIDE SEQUENCE [LARGE SCALE GENOMIC DNA]</scope>
    <source>
        <strain evidence="3 4">TC 32-1</strain>
    </source>
</reference>
<feature type="compositionally biased region" description="Polar residues" evidence="1">
    <location>
        <begin position="618"/>
        <end position="633"/>
    </location>
</feature>
<dbReference type="GO" id="GO:0007015">
    <property type="term" value="P:actin filament organization"/>
    <property type="evidence" value="ECO:0007669"/>
    <property type="project" value="InterPro"/>
</dbReference>
<evidence type="ECO:0000259" key="2">
    <source>
        <dbReference type="PROSITE" id="PS50179"/>
    </source>
</evidence>
<feature type="region of interest" description="Disordered" evidence="1">
    <location>
        <begin position="880"/>
        <end position="926"/>
    </location>
</feature>
<dbReference type="HOGENOM" id="CLU_010003_0_0_1"/>
<dbReference type="InParanoid" id="W4K248"/>
<proteinExistence type="predicted"/>
<dbReference type="GO" id="GO:0035091">
    <property type="term" value="F:phosphatidylinositol binding"/>
    <property type="evidence" value="ECO:0007669"/>
    <property type="project" value="InterPro"/>
</dbReference>
<evidence type="ECO:0000313" key="3">
    <source>
        <dbReference type="EMBL" id="ETW79893.1"/>
    </source>
</evidence>
<dbReference type="PROSITE" id="PS50179">
    <property type="entry name" value="VHS"/>
    <property type="match status" value="1"/>
</dbReference>
<dbReference type="InterPro" id="IPR008942">
    <property type="entry name" value="ENTH_VHS"/>
</dbReference>
<dbReference type="eggNOG" id="ENOG502S1ZS">
    <property type="taxonomic scope" value="Eukaryota"/>
</dbReference>
<dbReference type="PANTHER" id="PTHR47789:SF2">
    <property type="entry name" value="VHS DOMAIN-CONTAINING PROTEIN"/>
    <property type="match status" value="1"/>
</dbReference>
<organism evidence="3 4">
    <name type="scientific">Heterobasidion irregulare (strain TC 32-1)</name>
    <dbReference type="NCBI Taxonomy" id="747525"/>
    <lineage>
        <taxon>Eukaryota</taxon>
        <taxon>Fungi</taxon>
        <taxon>Dikarya</taxon>
        <taxon>Basidiomycota</taxon>
        <taxon>Agaricomycotina</taxon>
        <taxon>Agaricomycetes</taxon>
        <taxon>Russulales</taxon>
        <taxon>Bondarzewiaceae</taxon>
        <taxon>Heterobasidion</taxon>
        <taxon>Heterobasidion annosum species complex</taxon>
    </lineage>
</organism>
<dbReference type="GO" id="GO:0043130">
    <property type="term" value="F:ubiquitin binding"/>
    <property type="evidence" value="ECO:0007669"/>
    <property type="project" value="InterPro"/>
</dbReference>
<dbReference type="Proteomes" id="UP000030671">
    <property type="component" value="Unassembled WGS sequence"/>
</dbReference>
<feature type="compositionally biased region" description="Basic and acidic residues" evidence="1">
    <location>
        <begin position="148"/>
        <end position="165"/>
    </location>
</feature>
<dbReference type="InterPro" id="IPR038425">
    <property type="entry name" value="GAT_sf"/>
</dbReference>
<feature type="region of interest" description="Disordered" evidence="1">
    <location>
        <begin position="592"/>
        <end position="653"/>
    </location>
</feature>
<dbReference type="CDD" id="cd16980">
    <property type="entry name" value="VHS_Lsb5"/>
    <property type="match status" value="1"/>
</dbReference>
<feature type="compositionally biased region" description="Low complexity" evidence="1">
    <location>
        <begin position="122"/>
        <end position="131"/>
    </location>
</feature>
<name>W4K248_HETIT</name>
<accession>W4K248</accession>
<dbReference type="GO" id="GO:0006897">
    <property type="term" value="P:endocytosis"/>
    <property type="evidence" value="ECO:0007669"/>
    <property type="project" value="InterPro"/>
</dbReference>
<dbReference type="GO" id="GO:0051666">
    <property type="term" value="P:actin cortical patch localization"/>
    <property type="evidence" value="ECO:0007669"/>
    <property type="project" value="TreeGrafter"/>
</dbReference>
<dbReference type="KEGG" id="hir:HETIRDRAFT_322246"/>
<feature type="compositionally biased region" description="Polar residues" evidence="1">
    <location>
        <begin position="764"/>
        <end position="774"/>
    </location>
</feature>
<keyword evidence="4" id="KW-1185">Reference proteome</keyword>
<feature type="region of interest" description="Disordered" evidence="1">
    <location>
        <begin position="1"/>
        <end position="45"/>
    </location>
</feature>
<feature type="compositionally biased region" description="Basic and acidic residues" evidence="1">
    <location>
        <begin position="256"/>
        <end position="291"/>
    </location>
</feature>
<dbReference type="EMBL" id="KI925460">
    <property type="protein sequence ID" value="ETW79893.1"/>
    <property type="molecule type" value="Genomic_DNA"/>
</dbReference>
<dbReference type="InterPro" id="IPR045007">
    <property type="entry name" value="LSB5"/>
</dbReference>
<dbReference type="Gene3D" id="1.25.40.90">
    <property type="match status" value="1"/>
</dbReference>